<dbReference type="SUPFAM" id="SSF53335">
    <property type="entry name" value="S-adenosyl-L-methionine-dependent methyltransferases"/>
    <property type="match status" value="1"/>
</dbReference>
<dbReference type="PANTHER" id="PTHR45036">
    <property type="entry name" value="METHYLTRANSFERASE LIKE 7B"/>
    <property type="match status" value="1"/>
</dbReference>
<dbReference type="Pfam" id="PF13489">
    <property type="entry name" value="Methyltransf_23"/>
    <property type="match status" value="1"/>
</dbReference>
<dbReference type="InterPro" id="IPR052356">
    <property type="entry name" value="Thiol_S-MT"/>
</dbReference>
<protein>
    <submittedName>
        <fullName evidence="1">SAM-dependent methyltransferase</fullName>
    </submittedName>
</protein>
<dbReference type="GO" id="GO:0032259">
    <property type="term" value="P:methylation"/>
    <property type="evidence" value="ECO:0007669"/>
    <property type="project" value="UniProtKB-KW"/>
</dbReference>
<keyword evidence="1" id="KW-0808">Transferase</keyword>
<dbReference type="AlphaFoldDB" id="A0A975GHW9"/>
<evidence type="ECO:0000313" key="2">
    <source>
        <dbReference type="Proteomes" id="UP000663720"/>
    </source>
</evidence>
<dbReference type="RefSeq" id="WP_207687878.1">
    <property type="nucleotide sequence ID" value="NZ_CP061799.1"/>
</dbReference>
<dbReference type="EMBL" id="CP061799">
    <property type="protein sequence ID" value="QTA81897.1"/>
    <property type="molecule type" value="Genomic_DNA"/>
</dbReference>
<dbReference type="InterPro" id="IPR029063">
    <property type="entry name" value="SAM-dependent_MTases_sf"/>
</dbReference>
<gene>
    <name evidence="1" type="ORF">dnl_42540</name>
</gene>
<dbReference type="Proteomes" id="UP000663720">
    <property type="component" value="Chromosome"/>
</dbReference>
<dbReference type="GO" id="GO:0008757">
    <property type="term" value="F:S-adenosylmethionine-dependent methyltransferase activity"/>
    <property type="evidence" value="ECO:0007669"/>
    <property type="project" value="InterPro"/>
</dbReference>
<dbReference type="Gene3D" id="3.40.50.150">
    <property type="entry name" value="Vaccinia Virus protein VP39"/>
    <property type="match status" value="1"/>
</dbReference>
<evidence type="ECO:0000313" key="1">
    <source>
        <dbReference type="EMBL" id="QTA81897.1"/>
    </source>
</evidence>
<keyword evidence="2" id="KW-1185">Reference proteome</keyword>
<keyword evidence="1" id="KW-0489">Methyltransferase</keyword>
<accession>A0A975GHW9</accession>
<organism evidence="1 2">
    <name type="scientific">Desulfonema limicola</name>
    <dbReference type="NCBI Taxonomy" id="45656"/>
    <lineage>
        <taxon>Bacteria</taxon>
        <taxon>Pseudomonadati</taxon>
        <taxon>Thermodesulfobacteriota</taxon>
        <taxon>Desulfobacteria</taxon>
        <taxon>Desulfobacterales</taxon>
        <taxon>Desulfococcaceae</taxon>
        <taxon>Desulfonema</taxon>
    </lineage>
</organism>
<name>A0A975GHW9_9BACT</name>
<dbReference type="PANTHER" id="PTHR45036:SF1">
    <property type="entry name" value="METHYLTRANSFERASE LIKE 7A"/>
    <property type="match status" value="1"/>
</dbReference>
<dbReference type="KEGG" id="dli:dnl_42540"/>
<proteinExistence type="predicted"/>
<sequence>MNKDKKQIINKRRRLQPRIYDSSYVYCRCHLKALKDFISLLYQDIKNPAVLDIGCGDKPLLSLFHEVQYIGIDMDAQSLADFIIDCNKDNFPLKDCSIDAVLLSNSLEHIYNTNHLIDEISRVLKPGGLIFFSVPMNYPVHAHPDDYFRFTPYYFKRRFQDFDIIQLNVSNSVFSTPLLLVSQLFDTFFAQYVCAVPVLILNLSSIFIDWITKIISASVNLEILTRFWSAGPLEINGIIRKKTGF</sequence>
<dbReference type="CDD" id="cd02440">
    <property type="entry name" value="AdoMet_MTases"/>
    <property type="match status" value="1"/>
</dbReference>
<reference evidence="1" key="1">
    <citation type="journal article" date="2021" name="Microb. Physiol.">
        <title>Proteogenomic Insights into the Physiology of Marine, Sulfate-Reducing, Filamentous Desulfonema limicola and Desulfonema magnum.</title>
        <authorList>
            <person name="Schnaars V."/>
            <person name="Wohlbrand L."/>
            <person name="Scheve S."/>
            <person name="Hinrichs C."/>
            <person name="Reinhardt R."/>
            <person name="Rabus R."/>
        </authorList>
    </citation>
    <scope>NUCLEOTIDE SEQUENCE</scope>
    <source>
        <strain evidence="1">5ac10</strain>
    </source>
</reference>